<dbReference type="RefSeq" id="WP_055036213.1">
    <property type="nucleotide sequence ID" value="NZ_AP014854.2"/>
</dbReference>
<dbReference type="Proteomes" id="UP000065734">
    <property type="component" value="Chromosome I"/>
</dbReference>
<dbReference type="InterPro" id="IPR005143">
    <property type="entry name" value="TF_LuxR_autoind-bd_dom"/>
</dbReference>
<keyword evidence="7" id="KW-1185">Reference proteome</keyword>
<feature type="domain" description="HTH luxR-type" evidence="4">
    <location>
        <begin position="172"/>
        <end position="237"/>
    </location>
</feature>
<protein>
    <submittedName>
        <fullName evidence="6">Transcriptional activator protein luxR</fullName>
    </submittedName>
    <submittedName>
        <fullName evidence="5">Transcriptional regulator</fullName>
    </submittedName>
</protein>
<evidence type="ECO:0000313" key="7">
    <source>
        <dbReference type="Proteomes" id="UP000065734"/>
    </source>
</evidence>
<proteinExistence type="predicted"/>
<organism evidence="6 7">
    <name type="scientific">Blastochloris viridis</name>
    <name type="common">Rhodopseudomonas viridis</name>
    <dbReference type="NCBI Taxonomy" id="1079"/>
    <lineage>
        <taxon>Bacteria</taxon>
        <taxon>Pseudomonadati</taxon>
        <taxon>Pseudomonadota</taxon>
        <taxon>Alphaproteobacteria</taxon>
        <taxon>Hyphomicrobiales</taxon>
        <taxon>Blastochloridaceae</taxon>
        <taxon>Blastochloris</taxon>
    </lineage>
</organism>
<reference evidence="7" key="3">
    <citation type="journal article" date="2016" name="Genome Announc.">
        <title>Revised genome sequence of the purple photosynthetic bacterium Blastochloris viridis.</title>
        <authorList>
            <person name="Liu L.N."/>
            <person name="Faulkner M."/>
            <person name="Liu X."/>
            <person name="Huang F."/>
            <person name="Darby A.C."/>
            <person name="Hall N."/>
        </authorList>
    </citation>
    <scope>NUCLEOTIDE SEQUENCE [LARGE SCALE GENOMIC DNA]</scope>
    <source>
        <strain evidence="7">ATCC 19567 / DSM 133 / F</strain>
    </source>
</reference>
<dbReference type="SMART" id="SM00421">
    <property type="entry name" value="HTH_LUXR"/>
    <property type="match status" value="1"/>
</dbReference>
<dbReference type="EMBL" id="LN907867">
    <property type="protein sequence ID" value="CUU44136.1"/>
    <property type="molecule type" value="Genomic_DNA"/>
</dbReference>
<evidence type="ECO:0000256" key="1">
    <source>
        <dbReference type="ARBA" id="ARBA00023015"/>
    </source>
</evidence>
<evidence type="ECO:0000313" key="5">
    <source>
        <dbReference type="EMBL" id="BAR98521.1"/>
    </source>
</evidence>
<dbReference type="InterPro" id="IPR000792">
    <property type="entry name" value="Tscrpt_reg_LuxR_C"/>
</dbReference>
<evidence type="ECO:0000259" key="4">
    <source>
        <dbReference type="PROSITE" id="PS50043"/>
    </source>
</evidence>
<dbReference type="InterPro" id="IPR036388">
    <property type="entry name" value="WH-like_DNA-bd_sf"/>
</dbReference>
<dbReference type="Pfam" id="PF03472">
    <property type="entry name" value="Autoind_bind"/>
    <property type="match status" value="1"/>
</dbReference>
<dbReference type="Gene3D" id="1.10.10.10">
    <property type="entry name" value="Winged helix-like DNA-binding domain superfamily/Winged helix DNA-binding domain"/>
    <property type="match status" value="1"/>
</dbReference>
<dbReference type="GO" id="GO:0006355">
    <property type="term" value="P:regulation of DNA-templated transcription"/>
    <property type="evidence" value="ECO:0007669"/>
    <property type="project" value="InterPro"/>
</dbReference>
<dbReference type="AlphaFoldDB" id="A0A0H5BDV3"/>
<dbReference type="InterPro" id="IPR036693">
    <property type="entry name" value="TF_LuxR_autoind-bd_dom_sf"/>
</dbReference>
<sequence>MQACGVVAEKVAAILAAPQAGSEGGRLLSAHLAALHRMAPFERYSMAGLPQPGRGIGTGTVLASTWPEGLLHDYLGARWFETDPTVLVMRRSPGLFSDTVLADATPDLIAARRLQTVKEGAGRHFVGVPIRHFGRPVGAVVIYRHEAFSPTESAVIELVAPALHAAAAGLPTASEPGPLTPRERECLAWCSEGFTSRQIGDRLLISEFTAIAHLNAAMRKLGAGSRTQAVAEAIRHGHIA</sequence>
<keyword evidence="1" id="KW-0805">Transcription regulation</keyword>
<dbReference type="PRINTS" id="PR00038">
    <property type="entry name" value="HTHLUXR"/>
</dbReference>
<dbReference type="PROSITE" id="PS50043">
    <property type="entry name" value="HTH_LUXR_2"/>
    <property type="match status" value="1"/>
</dbReference>
<dbReference type="KEGG" id="bvr:BVIR_416"/>
<dbReference type="OrthoDB" id="3170288at2"/>
<evidence type="ECO:0000256" key="3">
    <source>
        <dbReference type="ARBA" id="ARBA00023163"/>
    </source>
</evidence>
<dbReference type="GO" id="GO:0003677">
    <property type="term" value="F:DNA binding"/>
    <property type="evidence" value="ECO:0007669"/>
    <property type="project" value="UniProtKB-KW"/>
</dbReference>
<reference evidence="5" key="1">
    <citation type="journal article" date="2015" name="Genome Announc.">
        <title>Complete Genome Sequence of the Bacteriochlorophyll b-Producing Photosynthetic Bacterium Blastochloris viridis.</title>
        <authorList>
            <person name="Tsukatani Y."/>
            <person name="Hirose Y."/>
            <person name="Harada J."/>
            <person name="Misawa N."/>
            <person name="Mori K."/>
            <person name="Inoue K."/>
            <person name="Tamiaki H."/>
        </authorList>
    </citation>
    <scope>NUCLEOTIDE SEQUENCE [LARGE SCALE GENOMIC DNA]</scope>
    <source>
        <strain evidence="5">DSM 133</strain>
    </source>
</reference>
<keyword evidence="2" id="KW-0238">DNA-binding</keyword>
<name>A0A0H5BDV3_BLAVI</name>
<keyword evidence="3" id="KW-0804">Transcription</keyword>
<dbReference type="CDD" id="cd06170">
    <property type="entry name" value="LuxR_C_like"/>
    <property type="match status" value="1"/>
</dbReference>
<dbReference type="SUPFAM" id="SSF46894">
    <property type="entry name" value="C-terminal effector domain of the bipartite response regulators"/>
    <property type="match status" value="1"/>
</dbReference>
<reference evidence="6" key="2">
    <citation type="submission" date="2015-11" db="EMBL/GenBank/DDBJ databases">
        <authorList>
            <person name="Zhang Y."/>
            <person name="Guo Z."/>
        </authorList>
    </citation>
    <scope>NUCLEOTIDE SEQUENCE</scope>
    <source>
        <strain evidence="6">1</strain>
    </source>
</reference>
<evidence type="ECO:0000256" key="2">
    <source>
        <dbReference type="ARBA" id="ARBA00023125"/>
    </source>
</evidence>
<dbReference type="STRING" id="1079.BVIR_416"/>
<dbReference type="PANTHER" id="PTHR44688:SF16">
    <property type="entry name" value="DNA-BINDING TRANSCRIPTIONAL ACTIVATOR DEVR_DOSR"/>
    <property type="match status" value="1"/>
</dbReference>
<accession>A0A0H5BDV3</accession>
<dbReference type="PANTHER" id="PTHR44688">
    <property type="entry name" value="DNA-BINDING TRANSCRIPTIONAL ACTIVATOR DEVR_DOSR"/>
    <property type="match status" value="1"/>
</dbReference>
<dbReference type="InterPro" id="IPR016032">
    <property type="entry name" value="Sig_transdc_resp-reg_C-effctor"/>
</dbReference>
<dbReference type="SUPFAM" id="SSF75516">
    <property type="entry name" value="Pheromone-binding domain of LuxR-like quorum-sensing transcription factors"/>
    <property type="match status" value="1"/>
</dbReference>
<evidence type="ECO:0000313" key="6">
    <source>
        <dbReference type="EMBL" id="CUU44136.1"/>
    </source>
</evidence>
<dbReference type="Pfam" id="PF00196">
    <property type="entry name" value="GerE"/>
    <property type="match status" value="1"/>
</dbReference>
<dbReference type="EMBL" id="AP014854">
    <property type="protein sequence ID" value="BAR98521.1"/>
    <property type="molecule type" value="Genomic_DNA"/>
</dbReference>
<dbReference type="Gene3D" id="3.30.450.80">
    <property type="entry name" value="Transcription factor LuxR-like, autoinducer-binding domain"/>
    <property type="match status" value="1"/>
</dbReference>
<gene>
    <name evidence="6" type="primary">luxR_1</name>
    <name evidence="5" type="ORF">BV133_928</name>
    <name evidence="6" type="ORF">BVIRIDIS_31830</name>
</gene>